<dbReference type="InterPro" id="IPR017945">
    <property type="entry name" value="DHBP_synth_RibB-like_a/b_dom"/>
</dbReference>
<evidence type="ECO:0000256" key="3">
    <source>
        <dbReference type="ARBA" id="ARBA00011738"/>
    </source>
</evidence>
<evidence type="ECO:0000256" key="8">
    <source>
        <dbReference type="ARBA" id="ARBA00022842"/>
    </source>
</evidence>
<dbReference type="STRING" id="596152.DesU5LDRAFT_3522"/>
<evidence type="ECO:0000256" key="9">
    <source>
        <dbReference type="ARBA" id="ARBA00023211"/>
    </source>
</evidence>
<keyword evidence="6 12" id="KW-0686">Riboflavin biosynthesis</keyword>
<dbReference type="InterPro" id="IPR000422">
    <property type="entry name" value="DHBP_synthase_RibB"/>
</dbReference>
<dbReference type="EC" id="4.1.99.12" evidence="4 12"/>
<dbReference type="GO" id="GO:0000287">
    <property type="term" value="F:magnesium ion binding"/>
    <property type="evidence" value="ECO:0007669"/>
    <property type="project" value="UniProtKB-UniRule"/>
</dbReference>
<comment type="subunit">
    <text evidence="3 12 13">Homodimer.</text>
</comment>
<dbReference type="GO" id="GO:0008686">
    <property type="term" value="F:3,4-dihydroxy-2-butanone-4-phosphate synthase activity"/>
    <property type="evidence" value="ECO:0007669"/>
    <property type="project" value="UniProtKB-UniRule"/>
</dbReference>
<name>I2Q5T8_9BACT</name>
<dbReference type="OrthoDB" id="9793111at2"/>
<evidence type="ECO:0000256" key="12">
    <source>
        <dbReference type="HAMAP-Rule" id="MF_00180"/>
    </source>
</evidence>
<evidence type="ECO:0000256" key="11">
    <source>
        <dbReference type="ARBA" id="ARBA00060730"/>
    </source>
</evidence>
<dbReference type="EMBL" id="JH600068">
    <property type="protein sequence ID" value="EIG55144.1"/>
    <property type="molecule type" value="Genomic_DNA"/>
</dbReference>
<dbReference type="NCBIfam" id="TIGR00506">
    <property type="entry name" value="ribB"/>
    <property type="match status" value="1"/>
</dbReference>
<organism evidence="14">
    <name type="scientific">Desulfovibrio sp. U5L</name>
    <dbReference type="NCBI Taxonomy" id="596152"/>
    <lineage>
        <taxon>Bacteria</taxon>
        <taxon>Pseudomonadati</taxon>
        <taxon>Thermodesulfobacteriota</taxon>
        <taxon>Desulfovibrionia</taxon>
        <taxon>Desulfovibrionales</taxon>
        <taxon>Desulfovibrionaceae</taxon>
        <taxon>Desulfovibrio</taxon>
    </lineage>
</organism>
<evidence type="ECO:0000256" key="13">
    <source>
        <dbReference type="RuleBase" id="RU003843"/>
    </source>
</evidence>
<dbReference type="PANTHER" id="PTHR21327">
    <property type="entry name" value="GTP CYCLOHYDROLASE II-RELATED"/>
    <property type="match status" value="1"/>
</dbReference>
<evidence type="ECO:0000256" key="2">
    <source>
        <dbReference type="ARBA" id="ARBA00004904"/>
    </source>
</evidence>
<evidence type="ECO:0000256" key="10">
    <source>
        <dbReference type="ARBA" id="ARBA00023239"/>
    </source>
</evidence>
<feature type="site" description="Essential for catalytic activity" evidence="12">
    <location>
        <position position="173"/>
    </location>
</feature>
<feature type="binding site" evidence="12">
    <location>
        <position position="37"/>
    </location>
    <ligand>
        <name>Mg(2+)</name>
        <dbReference type="ChEBI" id="CHEBI:18420"/>
        <label>2</label>
    </ligand>
</feature>
<dbReference type="FunFam" id="3.90.870.10:FF:000002">
    <property type="entry name" value="3,4-dihydroxy-2-butanone 4-phosphate synthase"/>
    <property type="match status" value="1"/>
</dbReference>
<keyword evidence="10 12" id="KW-0456">Lyase</keyword>
<dbReference type="eggNOG" id="COG0108">
    <property type="taxonomic scope" value="Bacteria"/>
</dbReference>
<sequence>MNQSFSGTESQFKSVTDAICALRQGQGILVTDDEDRENEGDLIFAAETLTVPQMAMLIRECSGIVCLCLTEEKARQLELTPMVAVNTCKNGTAFTITIEAAQGVTTGVSAADRVTTVKTATAPDAKPCDLAHPGHVFPLIAKPGGVLARRGHTEATVDLARLAGFAPAGVLCELTNPDGTMAKGGQIETFAAAHGFPLVTVAALAAYRQAIGDV</sequence>
<dbReference type="GO" id="GO:0009231">
    <property type="term" value="P:riboflavin biosynthetic process"/>
    <property type="evidence" value="ECO:0007669"/>
    <property type="project" value="UniProtKB-UniRule"/>
</dbReference>
<dbReference type="HAMAP" id="MF_00180">
    <property type="entry name" value="RibB"/>
    <property type="match status" value="1"/>
</dbReference>
<comment type="similarity">
    <text evidence="11 12 13">Belongs to the DHBP synthase family.</text>
</comment>
<reference evidence="14" key="1">
    <citation type="submission" date="2011-11" db="EMBL/GenBank/DDBJ databases">
        <title>Improved High-Quality Draft sequence of Desulfovibrio sp. U5L.</title>
        <authorList>
            <consortium name="US DOE Joint Genome Institute"/>
            <person name="Lucas S."/>
            <person name="Han J."/>
            <person name="Lapidus A."/>
            <person name="Cheng J.-F."/>
            <person name="Goodwin L."/>
            <person name="Pitluck S."/>
            <person name="Peters L."/>
            <person name="Ovchinnikova G."/>
            <person name="Held B."/>
            <person name="Detter J.C."/>
            <person name="Han C."/>
            <person name="Tapia R."/>
            <person name="Land M."/>
            <person name="Hauser L."/>
            <person name="Kyrpides N."/>
            <person name="Ivanova N."/>
            <person name="Pagani I."/>
            <person name="Gabster J."/>
            <person name="Walker C."/>
            <person name="Stolyar S."/>
            <person name="Stahl D."/>
            <person name="Arkin A."/>
            <person name="Dehal P."/>
            <person name="Hazen T."/>
            <person name="Woyke T."/>
        </authorList>
    </citation>
    <scope>NUCLEOTIDE SEQUENCE [LARGE SCALE GENOMIC DNA]</scope>
    <source>
        <strain evidence="14">U5L</strain>
    </source>
</reference>
<feature type="binding site" evidence="12">
    <location>
        <begin position="149"/>
        <end position="153"/>
    </location>
    <ligand>
        <name>D-ribulose 5-phosphate</name>
        <dbReference type="ChEBI" id="CHEBI:58121"/>
    </ligand>
</feature>
<evidence type="ECO:0000313" key="14">
    <source>
        <dbReference type="EMBL" id="EIG55144.1"/>
    </source>
</evidence>
<dbReference type="PANTHER" id="PTHR21327:SF38">
    <property type="entry name" value="3,4-DIHYDROXY-2-BUTANONE 4-PHOSPHATE SYNTHASE"/>
    <property type="match status" value="1"/>
</dbReference>
<feature type="site" description="Essential for catalytic activity" evidence="12">
    <location>
        <position position="135"/>
    </location>
</feature>
<feature type="binding site" evidence="12">
    <location>
        <position position="37"/>
    </location>
    <ligand>
        <name>Mg(2+)</name>
        <dbReference type="ChEBI" id="CHEBI:18420"/>
        <label>1</label>
    </ligand>
</feature>
<dbReference type="Pfam" id="PF00926">
    <property type="entry name" value="DHBP_synthase"/>
    <property type="match status" value="1"/>
</dbReference>
<evidence type="ECO:0000256" key="7">
    <source>
        <dbReference type="ARBA" id="ARBA00022723"/>
    </source>
</evidence>
<dbReference type="GO" id="GO:0030145">
    <property type="term" value="F:manganese ion binding"/>
    <property type="evidence" value="ECO:0007669"/>
    <property type="project" value="UniProtKB-UniRule"/>
</dbReference>
<keyword evidence="8 12" id="KW-0460">Magnesium</keyword>
<keyword evidence="9 12" id="KW-0464">Manganese</keyword>
<dbReference type="UniPathway" id="UPA00275">
    <property type="reaction ID" value="UER00399"/>
</dbReference>
<gene>
    <name evidence="12" type="primary">ribB</name>
    <name evidence="14" type="ORF">DesU5LDRAFT_3522</name>
</gene>
<accession>I2Q5T8</accession>
<evidence type="ECO:0000256" key="4">
    <source>
        <dbReference type="ARBA" id="ARBA00012153"/>
    </source>
</evidence>
<evidence type="ECO:0000256" key="1">
    <source>
        <dbReference type="ARBA" id="ARBA00002284"/>
    </source>
</evidence>
<feature type="binding site" evidence="12">
    <location>
        <position position="152"/>
    </location>
    <ligand>
        <name>Mg(2+)</name>
        <dbReference type="ChEBI" id="CHEBI:18420"/>
        <label>2</label>
    </ligand>
</feature>
<comment type="pathway">
    <text evidence="2 12 13">Cofactor biosynthesis; riboflavin biosynthesis; 2-hydroxy-3-oxobutyl phosphate from D-ribulose 5-phosphate: step 1/1.</text>
</comment>
<dbReference type="AlphaFoldDB" id="I2Q5T8"/>
<dbReference type="HOGENOM" id="CLU_020273_3_0_7"/>
<keyword evidence="7 12" id="KW-0479">Metal-binding</keyword>
<feature type="binding site" evidence="12">
    <location>
        <position position="41"/>
    </location>
    <ligand>
        <name>D-ribulose 5-phosphate</name>
        <dbReference type="ChEBI" id="CHEBI:58121"/>
    </ligand>
</feature>
<comment type="function">
    <text evidence="1 12 13">Catalyzes the conversion of D-ribulose 5-phosphate to formate and 3,4-dihydroxy-2-butanone 4-phosphate.</text>
</comment>
<evidence type="ECO:0000256" key="6">
    <source>
        <dbReference type="ARBA" id="ARBA00022619"/>
    </source>
</evidence>
<protein>
    <recommendedName>
        <fullName evidence="5 12">3,4-dihydroxy-2-butanone 4-phosphate synthase</fullName>
        <shortName evidence="12 13">DHBP synthase</shortName>
        <ecNumber evidence="4 12">4.1.99.12</ecNumber>
    </recommendedName>
</protein>
<evidence type="ECO:0000256" key="5">
    <source>
        <dbReference type="ARBA" id="ARBA00018836"/>
    </source>
</evidence>
<comment type="catalytic activity">
    <reaction evidence="12 13">
        <text>D-ribulose 5-phosphate = (2S)-2-hydroxy-3-oxobutyl phosphate + formate + H(+)</text>
        <dbReference type="Rhea" id="RHEA:18457"/>
        <dbReference type="ChEBI" id="CHEBI:15378"/>
        <dbReference type="ChEBI" id="CHEBI:15740"/>
        <dbReference type="ChEBI" id="CHEBI:58121"/>
        <dbReference type="ChEBI" id="CHEBI:58830"/>
        <dbReference type="EC" id="4.1.99.12"/>
    </reaction>
</comment>
<dbReference type="Gene3D" id="3.90.870.10">
    <property type="entry name" value="DHBP synthase"/>
    <property type="match status" value="1"/>
</dbReference>
<dbReference type="GO" id="GO:0005829">
    <property type="term" value="C:cytosol"/>
    <property type="evidence" value="ECO:0007669"/>
    <property type="project" value="UniProtKB-ARBA"/>
</dbReference>
<dbReference type="SUPFAM" id="SSF55821">
    <property type="entry name" value="YrdC/RibB"/>
    <property type="match status" value="1"/>
</dbReference>
<comment type="cofactor">
    <cofactor evidence="12 13">
        <name>Mg(2+)</name>
        <dbReference type="ChEBI" id="CHEBI:18420"/>
    </cofactor>
    <cofactor evidence="12 13">
        <name>Mn(2+)</name>
        <dbReference type="ChEBI" id="CHEBI:29035"/>
    </cofactor>
    <text evidence="12 13">Binds 2 divalent metal cations per subunit. Magnesium or manganese.</text>
</comment>
<feature type="binding site" evidence="12">
    <location>
        <begin position="36"/>
        <end position="37"/>
    </location>
    <ligand>
        <name>D-ribulose 5-phosphate</name>
        <dbReference type="ChEBI" id="CHEBI:58121"/>
    </ligand>
</feature>
<proteinExistence type="inferred from homology"/>